<evidence type="ECO:0000313" key="1">
    <source>
        <dbReference type="EMBL" id="PKU91454.1"/>
    </source>
</evidence>
<evidence type="ECO:0000313" key="2">
    <source>
        <dbReference type="Proteomes" id="UP000233730"/>
    </source>
</evidence>
<dbReference type="AlphaFoldDB" id="A0A2N3QJ72"/>
<organism evidence="1 2">
    <name type="scientific">Bifidobacterium pseudolongum subsp. globosum</name>
    <dbReference type="NCBI Taxonomy" id="1690"/>
    <lineage>
        <taxon>Bacteria</taxon>
        <taxon>Bacillati</taxon>
        <taxon>Actinomycetota</taxon>
        <taxon>Actinomycetes</taxon>
        <taxon>Bifidobacteriales</taxon>
        <taxon>Bifidobacteriaceae</taxon>
        <taxon>Bifidobacterium</taxon>
    </lineage>
</organism>
<comment type="caution">
    <text evidence="1">The sequence shown here is derived from an EMBL/GenBank/DDBJ whole genome shotgun (WGS) entry which is preliminary data.</text>
</comment>
<gene>
    <name evidence="1" type="ORF">CQR46_0541</name>
</gene>
<sequence length="474" mass="53078">MAKHSAFTENPGIIIRLEMSTTQTIGGVTKINGMMKAKYIIQIIDDLDLQANPRDSKTGAVTSAIIDSAQSDPQLFPFKTKGILLAASDYQWLDRDRIRMFFVDRSIEGILDGGHNTLAIGLLILNRALEFKGEKPLRKNLTWGDFKKLWAEKREMIGEYCESIRKNDDGSPNTENTTGSDLSFYIPVEVIVPKDPEDKMCVADFRSDLLEICEARNNNAELNASAKANQKGYFDELYKQFQQYEPGLAKRIEWKTNDGGDIKVQDIIALVWLALRQLPEVKDAEGKTVVPPAPVKLYSSKASSLKQFERFMSSPEVTVGEHGDYKSALRNNDVLKAFKLAVQIPALADYIYANFPNMYNAAGGSYGKITAVKKLNESRRNKHTPYGDESVAVASPDGFITPLVFGLTELVDPDTMEWRQDPQRFLEKNLQAIVNDYAQVLSALGWDPQKVGKSPMSYTTVERDYKMALAGMLE</sequence>
<name>A0A2N3QJ72_9BIFI</name>
<dbReference type="Proteomes" id="UP000233730">
    <property type="component" value="Unassembled WGS sequence"/>
</dbReference>
<dbReference type="EMBL" id="PCGZ01000003">
    <property type="protein sequence ID" value="PKU91454.1"/>
    <property type="molecule type" value="Genomic_DNA"/>
</dbReference>
<protein>
    <recommendedName>
        <fullName evidence="3">Abortive phage infection protein</fullName>
    </recommendedName>
</protein>
<accession>A0A2N3QJ72</accession>
<reference evidence="1 2" key="1">
    <citation type="submission" date="2017-10" db="EMBL/GenBank/DDBJ databases">
        <title>Bifidobacterium genomics.</title>
        <authorList>
            <person name="Lugli G.A."/>
            <person name="Milani C."/>
            <person name="Mancabelli L."/>
        </authorList>
    </citation>
    <scope>NUCLEOTIDE SEQUENCE [LARGE SCALE GENOMIC DNA]</scope>
    <source>
        <strain evidence="1 2">1524B</strain>
    </source>
</reference>
<dbReference type="RefSeq" id="WP_101429564.1">
    <property type="nucleotide sequence ID" value="NZ_PCGZ01000003.1"/>
</dbReference>
<evidence type="ECO:0008006" key="3">
    <source>
        <dbReference type="Google" id="ProtNLM"/>
    </source>
</evidence>
<proteinExistence type="predicted"/>